<dbReference type="SUPFAM" id="SSF50969">
    <property type="entry name" value="YVTN repeat-like/Quinoprotein amine dehydrogenase"/>
    <property type="match status" value="1"/>
</dbReference>
<protein>
    <submittedName>
        <fullName evidence="1">Uncharacterized protein</fullName>
    </submittedName>
</protein>
<organism evidence="1 2">
    <name type="scientific">candidate division WWE3 bacterium CG_4_10_14_0_2_um_filter_42_7</name>
    <dbReference type="NCBI Taxonomy" id="1975073"/>
    <lineage>
        <taxon>Bacteria</taxon>
        <taxon>Katanobacteria</taxon>
    </lineage>
</organism>
<dbReference type="Proteomes" id="UP000229915">
    <property type="component" value="Unassembled WGS sequence"/>
</dbReference>
<evidence type="ECO:0000313" key="1">
    <source>
        <dbReference type="EMBL" id="PIZ42983.1"/>
    </source>
</evidence>
<name>A0A2M7TCE9_UNCKA</name>
<proteinExistence type="predicted"/>
<evidence type="ECO:0000313" key="2">
    <source>
        <dbReference type="Proteomes" id="UP000229915"/>
    </source>
</evidence>
<dbReference type="AlphaFoldDB" id="A0A2M7TCE9"/>
<reference evidence="2" key="1">
    <citation type="submission" date="2017-09" db="EMBL/GenBank/DDBJ databases">
        <title>Depth-based differentiation of microbial function through sediment-hosted aquifers and enrichment of novel symbionts in the deep terrestrial subsurface.</title>
        <authorList>
            <person name="Probst A.J."/>
            <person name="Ladd B."/>
            <person name="Jarett J.K."/>
            <person name="Geller-Mcgrath D.E."/>
            <person name="Sieber C.M.K."/>
            <person name="Emerson J.B."/>
            <person name="Anantharaman K."/>
            <person name="Thomas B.C."/>
            <person name="Malmstrom R."/>
            <person name="Stieglmeier M."/>
            <person name="Klingl A."/>
            <person name="Woyke T."/>
            <person name="Ryan C.M."/>
            <person name="Banfield J.F."/>
        </authorList>
    </citation>
    <scope>NUCLEOTIDE SEQUENCE [LARGE SCALE GENOMIC DNA]</scope>
</reference>
<gene>
    <name evidence="1" type="ORF">COY33_02220</name>
</gene>
<sequence>MPLLSGSVNGRVEDLKGKKVVGATITASTGETATVGDYGWYHLKGITTLATAMLSATHPDFSQNETKKVVLKIDNINDPCAEDSLTFNNVNFVLKDQDVLFTVTVKDTAGNFVTARVIASNQDWRFDEEISDQTSLPGMQPGKYLFTISAPGYKTISQDINAVPNNQDLQFTMEKMGGRSSDGGLTIQEPELLWEKDLGKEILSNIVASKDGKLVVYYTTNNKPDTGKLYFLDSLTGNQRKLIPTVATDGNSQAALDTSYDGNTTALYVHAGIFGLSKGTNKLQLFNNQGGSIGSLELDPQSSAQLCEVSPDGFYVYPFQLLNKGLYQYTRYDIEGTENSEAPMTYSAQQGFHFTVGNNIVSGCPKGGGYCVFTINNNVISNLGDINGTPRAADSSQDASKIGIVMVEKAFLFSGGGKAWEKDLITRGDELDISISPGGKYVIYSTVTETEPHRVIRIFTDNNIDKTPAGSQKGTIEDTVFVTANDKGIFYGALNHKKFKYYQVGSYSTEYKPDETAKEEGTETSSNLSRYSGDAFVPAGDLSFAQLTPGLIYRADSNLRLKYLNPAGTLSITEGTIFSKEYSHRPVLLKGQLTAEFTSSMTVYAIKFDRYDLLLFQSKLSQLIAGTLAESEYFIVQNIHTKFVVENKTNAISVAVENGEVKVTSDKVSETITTGKKLPLMKKIKLKNQIILEEEYILLLVE</sequence>
<dbReference type="EMBL" id="PFNK01000062">
    <property type="protein sequence ID" value="PIZ42983.1"/>
    <property type="molecule type" value="Genomic_DNA"/>
</dbReference>
<comment type="caution">
    <text evidence="1">The sequence shown here is derived from an EMBL/GenBank/DDBJ whole genome shotgun (WGS) entry which is preliminary data.</text>
</comment>
<accession>A0A2M7TCE9</accession>
<dbReference type="InterPro" id="IPR011044">
    <property type="entry name" value="Quino_amine_DH_bsu"/>
</dbReference>